<evidence type="ECO:0000256" key="1">
    <source>
        <dbReference type="SAM" id="MobiDB-lite"/>
    </source>
</evidence>
<keyword evidence="2" id="KW-0732">Signal</keyword>
<name>A0A8B7NED1_HYAAZ</name>
<dbReference type="KEGG" id="hazt:108669063"/>
<reference evidence="4" key="1">
    <citation type="submission" date="2025-08" db="UniProtKB">
        <authorList>
            <consortium name="RefSeq"/>
        </authorList>
    </citation>
    <scope>IDENTIFICATION</scope>
    <source>
        <tissue evidence="4">Whole organism</tissue>
    </source>
</reference>
<keyword evidence="3" id="KW-1185">Reference proteome</keyword>
<feature type="region of interest" description="Disordered" evidence="1">
    <location>
        <begin position="151"/>
        <end position="207"/>
    </location>
</feature>
<evidence type="ECO:0000256" key="2">
    <source>
        <dbReference type="SAM" id="SignalP"/>
    </source>
</evidence>
<evidence type="ECO:0000313" key="3">
    <source>
        <dbReference type="Proteomes" id="UP000694843"/>
    </source>
</evidence>
<accession>A0A8B7NED1</accession>
<proteinExistence type="predicted"/>
<feature type="region of interest" description="Disordered" evidence="1">
    <location>
        <begin position="75"/>
        <end position="101"/>
    </location>
</feature>
<protein>
    <submittedName>
        <fullName evidence="4">Uncharacterized protein LOC108669063</fullName>
    </submittedName>
</protein>
<gene>
    <name evidence="4" type="primary">LOC108669063</name>
</gene>
<dbReference type="AlphaFoldDB" id="A0A8B7NED1"/>
<dbReference type="GeneID" id="108669063"/>
<feature type="chain" id="PRO_5034143728" evidence="2">
    <location>
        <begin position="18"/>
        <end position="207"/>
    </location>
</feature>
<sequence length="207" mass="22672">MQFSVCLMLTLVAAAAAAPAYPKKYDPLVHGPKRTPIHKELKGKFQEPLKTPEVNSYDGFEGAFEVPLQPPAEYPYLRADGQAHGDISPPPSSDDTSSTTSSYLVYDKEEEMLPFVPPPVSSYAIIPASNDGADAMSFLRFLVRALPKDSSYSKYSADPEPEDLNPPDQHPESSYLAYGDATKADTIMAPSTEHKKEKTVSSYSSYE</sequence>
<feature type="signal peptide" evidence="2">
    <location>
        <begin position="1"/>
        <end position="17"/>
    </location>
</feature>
<dbReference type="Proteomes" id="UP000694843">
    <property type="component" value="Unplaced"/>
</dbReference>
<evidence type="ECO:0000313" key="4">
    <source>
        <dbReference type="RefSeq" id="XP_018011836.1"/>
    </source>
</evidence>
<organism evidence="3 4">
    <name type="scientific">Hyalella azteca</name>
    <name type="common">Amphipod</name>
    <dbReference type="NCBI Taxonomy" id="294128"/>
    <lineage>
        <taxon>Eukaryota</taxon>
        <taxon>Metazoa</taxon>
        <taxon>Ecdysozoa</taxon>
        <taxon>Arthropoda</taxon>
        <taxon>Crustacea</taxon>
        <taxon>Multicrustacea</taxon>
        <taxon>Malacostraca</taxon>
        <taxon>Eumalacostraca</taxon>
        <taxon>Peracarida</taxon>
        <taxon>Amphipoda</taxon>
        <taxon>Senticaudata</taxon>
        <taxon>Talitrida</taxon>
        <taxon>Talitroidea</taxon>
        <taxon>Hyalellidae</taxon>
        <taxon>Hyalella</taxon>
    </lineage>
</organism>
<dbReference type="RefSeq" id="XP_018011836.1">
    <property type="nucleotide sequence ID" value="XM_018156347.2"/>
</dbReference>
<dbReference type="OrthoDB" id="6388732at2759"/>